<name>A0ABR8MX88_9BACL</name>
<dbReference type="Gene3D" id="1.10.287.1490">
    <property type="match status" value="1"/>
</dbReference>
<organism evidence="3 4">
    <name type="scientific">Paenibacillus terricola</name>
    <dbReference type="NCBI Taxonomy" id="2763503"/>
    <lineage>
        <taxon>Bacteria</taxon>
        <taxon>Bacillati</taxon>
        <taxon>Bacillota</taxon>
        <taxon>Bacilli</taxon>
        <taxon>Bacillales</taxon>
        <taxon>Paenibacillaceae</taxon>
        <taxon>Paenibacillus</taxon>
    </lineage>
</organism>
<feature type="coiled-coil region" evidence="1">
    <location>
        <begin position="71"/>
        <end position="211"/>
    </location>
</feature>
<dbReference type="EMBL" id="JACXZA010000004">
    <property type="protein sequence ID" value="MBD3920582.1"/>
    <property type="molecule type" value="Genomic_DNA"/>
</dbReference>
<sequence>MRSPFFKKKDSSPVKETDPQLNRPELEEEPQTKSEDALVYSAAAEEEPSPLATSINKTHMDKRSLDLVFAVEQVIQARQHAERNLQELQDRLTHSSGYVDRLNREVKALNQVISDREKNILELERKLTDKNLKVDQAMEDYRELQGTLTGEIEEMKNAIELEQQKYGSLLQKHNEALADKVKVINEFEDKLNRLEVENTHLKQKYEAMREEKTYLANMISDFTSRMSAPLGQGKSNS</sequence>
<proteinExistence type="predicted"/>
<feature type="region of interest" description="Disordered" evidence="2">
    <location>
        <begin position="1"/>
        <end position="49"/>
    </location>
</feature>
<comment type="caution">
    <text evidence="3">The sequence shown here is derived from an EMBL/GenBank/DDBJ whole genome shotgun (WGS) entry which is preliminary data.</text>
</comment>
<dbReference type="RefSeq" id="WP_191204872.1">
    <property type="nucleotide sequence ID" value="NZ_JACXZA010000004.1"/>
</dbReference>
<keyword evidence="4" id="KW-1185">Reference proteome</keyword>
<gene>
    <name evidence="3" type="ORF">H8B09_17595</name>
</gene>
<feature type="compositionally biased region" description="Basic and acidic residues" evidence="2">
    <location>
        <begin position="7"/>
        <end position="18"/>
    </location>
</feature>
<keyword evidence="1" id="KW-0175">Coiled coil</keyword>
<evidence type="ECO:0000313" key="3">
    <source>
        <dbReference type="EMBL" id="MBD3920582.1"/>
    </source>
</evidence>
<protein>
    <submittedName>
        <fullName evidence="3">Uncharacterized protein</fullName>
    </submittedName>
</protein>
<evidence type="ECO:0000256" key="2">
    <source>
        <dbReference type="SAM" id="MobiDB-lite"/>
    </source>
</evidence>
<dbReference type="Proteomes" id="UP000609346">
    <property type="component" value="Unassembled WGS sequence"/>
</dbReference>
<reference evidence="3 4" key="1">
    <citation type="submission" date="2020-09" db="EMBL/GenBank/DDBJ databases">
        <title>Paenibacillus sp. strain PR3 16S rRNA gene Genome sequencing and assembly.</title>
        <authorList>
            <person name="Kim J."/>
        </authorList>
    </citation>
    <scope>NUCLEOTIDE SEQUENCE [LARGE SCALE GENOMIC DNA]</scope>
    <source>
        <strain evidence="3 4">PR3</strain>
    </source>
</reference>
<evidence type="ECO:0000256" key="1">
    <source>
        <dbReference type="SAM" id="Coils"/>
    </source>
</evidence>
<accession>A0ABR8MX88</accession>
<evidence type="ECO:0000313" key="4">
    <source>
        <dbReference type="Proteomes" id="UP000609346"/>
    </source>
</evidence>